<keyword evidence="2" id="KW-1185">Reference proteome</keyword>
<protein>
    <recommendedName>
        <fullName evidence="3">SAM-dependent methyltransferase</fullName>
    </recommendedName>
</protein>
<dbReference type="SUPFAM" id="SSF53335">
    <property type="entry name" value="S-adenosyl-L-methionine-dependent methyltransferases"/>
    <property type="match status" value="1"/>
</dbReference>
<dbReference type="InterPro" id="IPR029063">
    <property type="entry name" value="SAM-dependent_MTases_sf"/>
</dbReference>
<dbReference type="PANTHER" id="PTHR36112">
    <property type="entry name" value="RIBOSOMAL RNA SMALL SUBUNIT METHYLTRANSFERASE J"/>
    <property type="match status" value="1"/>
</dbReference>
<dbReference type="RefSeq" id="WP_145582349.1">
    <property type="nucleotide sequence ID" value="NZ_CADEPK010000006.1"/>
</dbReference>
<dbReference type="Pfam" id="PF04445">
    <property type="entry name" value="SAM_MT"/>
    <property type="match status" value="1"/>
</dbReference>
<evidence type="ECO:0008006" key="3">
    <source>
        <dbReference type="Google" id="ProtNLM"/>
    </source>
</evidence>
<dbReference type="Proteomes" id="UP001232245">
    <property type="component" value="Unassembled WGS sequence"/>
</dbReference>
<dbReference type="EMBL" id="JAUSTZ010000002">
    <property type="protein sequence ID" value="MDQ0225206.1"/>
    <property type="molecule type" value="Genomic_DNA"/>
</dbReference>
<sequence>MIVTTSGRPNKSSIYKAKEIALKLNKPFMNRSKRSVEEMKQYYAQDVLVVGKNRLELHILHSNEPLFFHPNSAMFRIKRLLNHEEDPFCIACKLHEGDTFLDCTLGLASDSIVASFVVGQEGIVQGIEANEILAYVVHEGLKQWETGINSFDSAMRRIEVKTGNHLDYLRSYPDNSFDVVYFDPMFVETISDSKGISPLRNIAVYSPLSSETIEEAKRVAKRRIVLKDHWKSHRFIEHNFTVTVRKSAKFHYGVIEI</sequence>
<proteinExistence type="predicted"/>
<evidence type="ECO:0000313" key="1">
    <source>
        <dbReference type="EMBL" id="MDQ0225206.1"/>
    </source>
</evidence>
<comment type="caution">
    <text evidence="1">The sequence shown here is derived from an EMBL/GenBank/DDBJ whole genome shotgun (WGS) entry which is preliminary data.</text>
</comment>
<dbReference type="Gene3D" id="3.40.50.150">
    <property type="entry name" value="Vaccinia Virus protein VP39"/>
    <property type="match status" value="1"/>
</dbReference>
<accession>A0ABT9YYY1</accession>
<dbReference type="PANTHER" id="PTHR36112:SF1">
    <property type="entry name" value="RIBOSOMAL RNA SMALL SUBUNIT METHYLTRANSFERASE J"/>
    <property type="match status" value="1"/>
</dbReference>
<organism evidence="1 2">
    <name type="scientific">Metabacillus niabensis</name>
    <dbReference type="NCBI Taxonomy" id="324854"/>
    <lineage>
        <taxon>Bacteria</taxon>
        <taxon>Bacillati</taxon>
        <taxon>Bacillota</taxon>
        <taxon>Bacilli</taxon>
        <taxon>Bacillales</taxon>
        <taxon>Bacillaceae</taxon>
        <taxon>Metabacillus</taxon>
    </lineage>
</organism>
<evidence type="ECO:0000313" key="2">
    <source>
        <dbReference type="Proteomes" id="UP001232245"/>
    </source>
</evidence>
<name>A0ABT9YYY1_9BACI</name>
<dbReference type="InterPro" id="IPR007536">
    <property type="entry name" value="16SrRNA_methylTrfase_J"/>
</dbReference>
<gene>
    <name evidence="1" type="ORF">J2S02_001535</name>
</gene>
<reference evidence="1 2" key="1">
    <citation type="submission" date="2023-07" db="EMBL/GenBank/DDBJ databases">
        <title>Genomic Encyclopedia of Type Strains, Phase IV (KMG-IV): sequencing the most valuable type-strain genomes for metagenomic binning, comparative biology and taxonomic classification.</title>
        <authorList>
            <person name="Goeker M."/>
        </authorList>
    </citation>
    <scope>NUCLEOTIDE SEQUENCE [LARGE SCALE GENOMIC DNA]</scope>
    <source>
        <strain evidence="1 2">DSM 17723</strain>
    </source>
</reference>